<evidence type="ECO:0000256" key="1">
    <source>
        <dbReference type="ARBA" id="ARBA00001974"/>
    </source>
</evidence>
<evidence type="ECO:0000256" key="7">
    <source>
        <dbReference type="ARBA" id="ARBA00023002"/>
    </source>
</evidence>
<feature type="binding site" evidence="9">
    <location>
        <position position="61"/>
    </location>
    <ligand>
        <name>FAD</name>
        <dbReference type="ChEBI" id="CHEBI:57692"/>
    </ligand>
</feature>
<dbReference type="EMBL" id="JACGWJ010000021">
    <property type="protein sequence ID" value="KAL0335719.1"/>
    <property type="molecule type" value="Genomic_DNA"/>
</dbReference>
<keyword evidence="4" id="KW-0285">Flavoprotein</keyword>
<dbReference type="SUPFAM" id="SSF51971">
    <property type="entry name" value="Nucleotide-binding domain"/>
    <property type="match status" value="1"/>
</dbReference>
<dbReference type="PRINTS" id="PR00419">
    <property type="entry name" value="ADXRDTASE"/>
</dbReference>
<dbReference type="AlphaFoldDB" id="A0AAW2MWH5"/>
<dbReference type="Gene3D" id="3.50.50.60">
    <property type="entry name" value="FAD/NAD(P)-binding domain"/>
    <property type="match status" value="1"/>
</dbReference>
<evidence type="ECO:0000256" key="5">
    <source>
        <dbReference type="ARBA" id="ARBA00022827"/>
    </source>
</evidence>
<dbReference type="InterPro" id="IPR036188">
    <property type="entry name" value="FAD/NAD-bd_sf"/>
</dbReference>
<dbReference type="EC" id="1.18.1.6" evidence="3"/>
<evidence type="ECO:0000256" key="6">
    <source>
        <dbReference type="ARBA" id="ARBA00022857"/>
    </source>
</evidence>
<dbReference type="InterPro" id="IPR021163">
    <property type="entry name" value="Ferredox_Rdtase_adrenod"/>
</dbReference>
<dbReference type="Pfam" id="PF13450">
    <property type="entry name" value="NAD_binding_8"/>
    <property type="match status" value="1"/>
</dbReference>
<evidence type="ECO:0000256" key="2">
    <source>
        <dbReference type="ARBA" id="ARBA00008312"/>
    </source>
</evidence>
<feature type="binding site" evidence="10">
    <location>
        <position position="185"/>
    </location>
    <ligand>
        <name>NADP(+)</name>
        <dbReference type="ChEBI" id="CHEBI:58349"/>
    </ligand>
</feature>
<comment type="similarity">
    <text evidence="2">Belongs to the ferredoxin--NADP reductase type 1 family.</text>
</comment>
<comment type="caution">
    <text evidence="11">The sequence shown here is derived from an EMBL/GenBank/DDBJ whole genome shotgun (WGS) entry which is preliminary data.</text>
</comment>
<evidence type="ECO:0000256" key="4">
    <source>
        <dbReference type="ARBA" id="ARBA00022630"/>
    </source>
</evidence>
<dbReference type="GO" id="GO:0016491">
    <property type="term" value="F:oxidoreductase activity"/>
    <property type="evidence" value="ECO:0007669"/>
    <property type="project" value="UniProtKB-KW"/>
</dbReference>
<keyword evidence="7" id="KW-0560">Oxidoreductase</keyword>
<evidence type="ECO:0000256" key="8">
    <source>
        <dbReference type="ARBA" id="ARBA00048933"/>
    </source>
</evidence>
<dbReference type="PIRSF" id="PIRSF000362">
    <property type="entry name" value="FNR"/>
    <property type="match status" value="1"/>
</dbReference>
<dbReference type="InterPro" id="IPR055275">
    <property type="entry name" value="Ferredox_Rdtase"/>
</dbReference>
<keyword evidence="5 9" id="KW-0274">FAD</keyword>
<dbReference type="PANTHER" id="PTHR48467">
    <property type="entry name" value="GLUTAMATE SYNTHASE 1 [NADH], CHLOROPLASTIC-LIKE"/>
    <property type="match status" value="1"/>
</dbReference>
<feature type="non-terminal residue" evidence="11">
    <location>
        <position position="397"/>
    </location>
</feature>
<evidence type="ECO:0000256" key="10">
    <source>
        <dbReference type="PIRSR" id="PIRSR000362-2"/>
    </source>
</evidence>
<reference evidence="11" key="1">
    <citation type="submission" date="2020-06" db="EMBL/GenBank/DDBJ databases">
        <authorList>
            <person name="Li T."/>
            <person name="Hu X."/>
            <person name="Zhang T."/>
            <person name="Song X."/>
            <person name="Zhang H."/>
            <person name="Dai N."/>
            <person name="Sheng W."/>
            <person name="Hou X."/>
            <person name="Wei L."/>
        </authorList>
    </citation>
    <scope>NUCLEOTIDE SEQUENCE</scope>
    <source>
        <strain evidence="11">G02</strain>
        <tissue evidence="11">Leaf</tissue>
    </source>
</reference>
<comment type="catalytic activity">
    <reaction evidence="8">
        <text>2 reduced [adrenodoxin] + NADP(+) + H(+) = 2 oxidized [adrenodoxin] + NADPH</text>
        <dbReference type="Rhea" id="RHEA:42312"/>
        <dbReference type="Rhea" id="RHEA-COMP:9998"/>
        <dbReference type="Rhea" id="RHEA-COMP:9999"/>
        <dbReference type="ChEBI" id="CHEBI:15378"/>
        <dbReference type="ChEBI" id="CHEBI:33737"/>
        <dbReference type="ChEBI" id="CHEBI:33738"/>
        <dbReference type="ChEBI" id="CHEBI:57783"/>
        <dbReference type="ChEBI" id="CHEBI:58349"/>
        <dbReference type="EC" id="1.18.1.6"/>
    </reaction>
</comment>
<feature type="binding site" evidence="9">
    <location>
        <position position="32"/>
    </location>
    <ligand>
        <name>FAD</name>
        <dbReference type="ChEBI" id="CHEBI:57692"/>
    </ligand>
</feature>
<feature type="binding site" evidence="9">
    <location>
        <position position="306"/>
    </location>
    <ligand>
        <name>FAD</name>
        <dbReference type="ChEBI" id="CHEBI:57692"/>
    </ligand>
</feature>
<name>A0AAW2MWH5_SESRA</name>
<evidence type="ECO:0000256" key="3">
    <source>
        <dbReference type="ARBA" id="ARBA00013219"/>
    </source>
</evidence>
<accession>A0AAW2MWH5</accession>
<feature type="binding site" evidence="9">
    <location>
        <begin position="313"/>
        <end position="315"/>
    </location>
    <ligand>
        <name>FAD</name>
        <dbReference type="ChEBI" id="CHEBI:57692"/>
    </ligand>
</feature>
<feature type="binding site" evidence="10">
    <location>
        <begin position="173"/>
        <end position="174"/>
    </location>
    <ligand>
        <name>NADP(+)</name>
        <dbReference type="ChEBI" id="CHEBI:58349"/>
    </ligand>
</feature>
<evidence type="ECO:0000313" key="11">
    <source>
        <dbReference type="EMBL" id="KAL0335719.1"/>
    </source>
</evidence>
<keyword evidence="6 10" id="KW-0521">NADP</keyword>
<feature type="binding site" evidence="10">
    <location>
        <position position="313"/>
    </location>
    <ligand>
        <name>NADP(+)</name>
        <dbReference type="ChEBI" id="CHEBI:58349"/>
    </ligand>
</feature>
<organism evidence="11">
    <name type="scientific">Sesamum radiatum</name>
    <name type="common">Black benniseed</name>
    <dbReference type="NCBI Taxonomy" id="300843"/>
    <lineage>
        <taxon>Eukaryota</taxon>
        <taxon>Viridiplantae</taxon>
        <taxon>Streptophyta</taxon>
        <taxon>Embryophyta</taxon>
        <taxon>Tracheophyta</taxon>
        <taxon>Spermatophyta</taxon>
        <taxon>Magnoliopsida</taxon>
        <taxon>eudicotyledons</taxon>
        <taxon>Gunneridae</taxon>
        <taxon>Pentapetalae</taxon>
        <taxon>asterids</taxon>
        <taxon>lamiids</taxon>
        <taxon>Lamiales</taxon>
        <taxon>Pedaliaceae</taxon>
        <taxon>Sesamum</taxon>
    </lineage>
</organism>
<protein>
    <recommendedName>
        <fullName evidence="3">adrenodoxin-NADP(+) reductase</fullName>
        <ecNumber evidence="3">1.18.1.6</ecNumber>
    </recommendedName>
</protein>
<gene>
    <name evidence="11" type="ORF">Sradi_4783800</name>
</gene>
<comment type="cofactor">
    <cofactor evidence="1 9">
        <name>FAD</name>
        <dbReference type="ChEBI" id="CHEBI:57692"/>
    </cofactor>
</comment>
<dbReference type="PANTHER" id="PTHR48467:SF1">
    <property type="entry name" value="GLUTAMATE SYNTHASE 1 [NADH], CHLOROPLASTIC-LIKE"/>
    <property type="match status" value="1"/>
</dbReference>
<reference evidence="11" key="2">
    <citation type="journal article" date="2024" name="Plant">
        <title>Genomic evolution and insights into agronomic trait innovations of Sesamum species.</title>
        <authorList>
            <person name="Miao H."/>
            <person name="Wang L."/>
            <person name="Qu L."/>
            <person name="Liu H."/>
            <person name="Sun Y."/>
            <person name="Le M."/>
            <person name="Wang Q."/>
            <person name="Wei S."/>
            <person name="Zheng Y."/>
            <person name="Lin W."/>
            <person name="Duan Y."/>
            <person name="Cao H."/>
            <person name="Xiong S."/>
            <person name="Wang X."/>
            <person name="Wei L."/>
            <person name="Li C."/>
            <person name="Ma Q."/>
            <person name="Ju M."/>
            <person name="Zhao R."/>
            <person name="Li G."/>
            <person name="Mu C."/>
            <person name="Tian Q."/>
            <person name="Mei H."/>
            <person name="Zhang T."/>
            <person name="Gao T."/>
            <person name="Zhang H."/>
        </authorList>
    </citation>
    <scope>NUCLEOTIDE SEQUENCE</scope>
    <source>
        <strain evidence="11">G02</strain>
    </source>
</reference>
<sequence length="397" mass="44062">MASIGKFRWITRRFTTHPSAPLRICVVGSGPAGFYTAEKILKAHEKVEVDVIDRLPTPFGLVRSGVAPDHPETKVVLAYGAESDRSLGIPGEELAGIYAAREFVWWYNGHPDCRNLDPDLKSTDTAVIFGNVALDVARILLRPTAELARTDIASHALAALEESSIRKVYLVGRRGPVQAACTAKELREVLGVKDLRIHIQPADLVTTPVDEIEMKNNRIRKRVYELLSKAVTPAHAPHPGQRELHFVFFRKPDKLSLKSIGYKSIAIDGLPFDSKKGIVPNIGGRVLADASKDHMQYETGLYVCGWLKRGPTGIIGTNLYCAEETLSCISDDVDKGVLTSNSPKPGRDGLLQLLDSRNTRVVTFDAWEKIDAEEKRRGNLKNKPREKLTMWEELLKV</sequence>
<proteinExistence type="inferred from homology"/>
<evidence type="ECO:0000256" key="9">
    <source>
        <dbReference type="PIRSR" id="PIRSR000362-1"/>
    </source>
</evidence>